<dbReference type="OrthoDB" id="9803297at2"/>
<name>A0A2Z4FP33_9DELT</name>
<dbReference type="FunFam" id="3.40.50.10860:FF:000003">
    <property type="entry name" value="Glutamate dehydrogenase"/>
    <property type="match status" value="1"/>
</dbReference>
<dbReference type="PIRSF" id="PIRSF000185">
    <property type="entry name" value="Glu_DH"/>
    <property type="match status" value="1"/>
</dbReference>
<evidence type="ECO:0000313" key="7">
    <source>
        <dbReference type="Proteomes" id="UP000249799"/>
    </source>
</evidence>
<evidence type="ECO:0000256" key="3">
    <source>
        <dbReference type="ARBA" id="ARBA00023027"/>
    </source>
</evidence>
<dbReference type="KEGG" id="bsed:DN745_14745"/>
<dbReference type="InterPro" id="IPR014362">
    <property type="entry name" value="Glu_DH"/>
</dbReference>
<dbReference type="PRINTS" id="PR00082">
    <property type="entry name" value="GLFDHDRGNASE"/>
</dbReference>
<dbReference type="RefSeq" id="WP_111336006.1">
    <property type="nucleotide sequence ID" value="NZ_CP030032.1"/>
</dbReference>
<comment type="similarity">
    <text evidence="1 4 5">Belongs to the Glu/Leu/Phe/Val dehydrogenases family.</text>
</comment>
<keyword evidence="2 4" id="KW-0560">Oxidoreductase</keyword>
<sequence>MSETPFETTNLFLQQAFEALGLGEQEVIALKTPSRELEVALTIRMDDGSIGNFTGYRVQHNNARGPYKGGLRYHPHADLEHVRSLASLMTWKTALLDLPLGGAKGGIQVDPRKLSRAELERLTRRFTQQIQEFIGPHVDIPAPDVNTDASIMAWIFDEYSRGNGFSPGVVTGKPLGLHGSEGRDAATGRGTMFAIREVLKCEGRTLDGISVVVQGFGNAGRWAARLLHEMGARILAVSDSKGGIFHAEGLDPEAVIAHADATQMVSSFEVGEPISNEELLLLECDVLVPAAIDHVLTSQNAAEVKAKYIAEAANSPTSFAAHSILEGRGIQILPDIFCNAGGVTVSYFEWVQNLQNLRWPEERVNRELEHSMRRAHAHLRELMAEYKVSMRTAAFIGAIQRVRLAESLRGLG</sequence>
<evidence type="ECO:0000256" key="5">
    <source>
        <dbReference type="RuleBase" id="RU004417"/>
    </source>
</evidence>
<dbReference type="SUPFAM" id="SSF53223">
    <property type="entry name" value="Aminoacid dehydrogenase-like, N-terminal domain"/>
    <property type="match status" value="1"/>
</dbReference>
<evidence type="ECO:0000256" key="1">
    <source>
        <dbReference type="ARBA" id="ARBA00006382"/>
    </source>
</evidence>
<dbReference type="InterPro" id="IPR006097">
    <property type="entry name" value="Glu/Leu/Phe/Val/Trp_DH_dimer"/>
</dbReference>
<dbReference type="AlphaFoldDB" id="A0A2Z4FP33"/>
<dbReference type="InterPro" id="IPR006096">
    <property type="entry name" value="Glu/Leu/Phe/Val/Trp_DH_C"/>
</dbReference>
<dbReference type="GO" id="GO:0006538">
    <property type="term" value="P:L-glutamate catabolic process"/>
    <property type="evidence" value="ECO:0007669"/>
    <property type="project" value="TreeGrafter"/>
</dbReference>
<dbReference type="CDD" id="cd01076">
    <property type="entry name" value="NAD_bind_1_Glu_DH"/>
    <property type="match status" value="1"/>
</dbReference>
<dbReference type="InterPro" id="IPR033922">
    <property type="entry name" value="NAD_bind_Glu_DH"/>
</dbReference>
<organism evidence="6 7">
    <name type="scientific">Bradymonas sediminis</name>
    <dbReference type="NCBI Taxonomy" id="1548548"/>
    <lineage>
        <taxon>Bacteria</taxon>
        <taxon>Deltaproteobacteria</taxon>
        <taxon>Bradymonadales</taxon>
        <taxon>Bradymonadaceae</taxon>
        <taxon>Bradymonas</taxon>
    </lineage>
</organism>
<dbReference type="InterPro" id="IPR046346">
    <property type="entry name" value="Aminoacid_DH-like_N_sf"/>
</dbReference>
<evidence type="ECO:0000313" key="6">
    <source>
        <dbReference type="EMBL" id="AWV90516.1"/>
    </source>
</evidence>
<evidence type="ECO:0000256" key="2">
    <source>
        <dbReference type="ARBA" id="ARBA00023002"/>
    </source>
</evidence>
<dbReference type="InterPro" id="IPR036291">
    <property type="entry name" value="NAD(P)-bd_dom_sf"/>
</dbReference>
<gene>
    <name evidence="6" type="ORF">DN745_14745</name>
</gene>
<protein>
    <recommendedName>
        <fullName evidence="4">Glutamate dehydrogenase</fullName>
    </recommendedName>
</protein>
<keyword evidence="3" id="KW-0520">NAD</keyword>
<dbReference type="PANTHER" id="PTHR11606">
    <property type="entry name" value="GLUTAMATE DEHYDROGENASE"/>
    <property type="match status" value="1"/>
</dbReference>
<dbReference type="GO" id="GO:0004352">
    <property type="term" value="F:glutamate dehydrogenase (NAD+) activity"/>
    <property type="evidence" value="ECO:0007669"/>
    <property type="project" value="TreeGrafter"/>
</dbReference>
<evidence type="ECO:0000256" key="4">
    <source>
        <dbReference type="PIRNR" id="PIRNR000185"/>
    </source>
</evidence>
<dbReference type="PANTHER" id="PTHR11606:SF24">
    <property type="entry name" value="NAD-SPECIFIC GLUTAMATE DEHYDROGENASE"/>
    <property type="match status" value="1"/>
</dbReference>
<keyword evidence="7" id="KW-1185">Reference proteome</keyword>
<proteinExistence type="inferred from homology"/>
<dbReference type="SUPFAM" id="SSF51735">
    <property type="entry name" value="NAD(P)-binding Rossmann-fold domains"/>
    <property type="match status" value="1"/>
</dbReference>
<accession>A0A2Z4FP33</accession>
<dbReference type="EMBL" id="CP030032">
    <property type="protein sequence ID" value="AWV90516.1"/>
    <property type="molecule type" value="Genomic_DNA"/>
</dbReference>
<dbReference type="Pfam" id="PF00208">
    <property type="entry name" value="ELFV_dehydrog"/>
    <property type="match status" value="1"/>
</dbReference>
<reference evidence="6 7" key="1">
    <citation type="submission" date="2018-06" db="EMBL/GenBank/DDBJ databases">
        <title>Lujinxingia sediminis gen. nov. sp. nov., a new facultative anaerobic member of the class Deltaproteobacteria, and proposal of Lujinxingaceae fam. nov.</title>
        <authorList>
            <person name="Guo L.-Y."/>
            <person name="Li C.-M."/>
            <person name="Wang S."/>
            <person name="Du Z.-J."/>
        </authorList>
    </citation>
    <scope>NUCLEOTIDE SEQUENCE [LARGE SCALE GENOMIC DNA]</scope>
    <source>
        <strain evidence="6 7">FA350</strain>
    </source>
</reference>
<dbReference type="InterPro" id="IPR033524">
    <property type="entry name" value="Glu/Leu/Phe/Val_DH_AS"/>
</dbReference>
<dbReference type="InterPro" id="IPR006095">
    <property type="entry name" value="Glu/Leu/Phe/Val/Trp_DH"/>
</dbReference>
<dbReference type="PROSITE" id="PS00074">
    <property type="entry name" value="GLFV_DEHYDROGENASE"/>
    <property type="match status" value="1"/>
</dbReference>
<dbReference type="Pfam" id="PF02812">
    <property type="entry name" value="ELFV_dehydrog_N"/>
    <property type="match status" value="1"/>
</dbReference>
<dbReference type="Gene3D" id="3.40.50.10860">
    <property type="entry name" value="Leucine Dehydrogenase, chain A, domain 1"/>
    <property type="match status" value="1"/>
</dbReference>
<dbReference type="Gene3D" id="3.40.50.720">
    <property type="entry name" value="NAD(P)-binding Rossmann-like Domain"/>
    <property type="match status" value="1"/>
</dbReference>
<dbReference type="SMART" id="SM00839">
    <property type="entry name" value="ELFV_dehydrog"/>
    <property type="match status" value="1"/>
</dbReference>
<dbReference type="Proteomes" id="UP000249799">
    <property type="component" value="Chromosome"/>
</dbReference>